<keyword evidence="1" id="KW-1133">Transmembrane helix</keyword>
<feature type="transmembrane region" description="Helical" evidence="1">
    <location>
        <begin position="285"/>
        <end position="308"/>
    </location>
</feature>
<accession>A0A8J7HCD7</accession>
<evidence type="ECO:0000313" key="3">
    <source>
        <dbReference type="Proteomes" id="UP000623269"/>
    </source>
</evidence>
<feature type="transmembrane region" description="Helical" evidence="1">
    <location>
        <begin position="226"/>
        <end position="243"/>
    </location>
</feature>
<evidence type="ECO:0000256" key="1">
    <source>
        <dbReference type="SAM" id="Phobius"/>
    </source>
</evidence>
<organism evidence="2 3">
    <name type="scientific">Mobilitalea sibirica</name>
    <dbReference type="NCBI Taxonomy" id="1462919"/>
    <lineage>
        <taxon>Bacteria</taxon>
        <taxon>Bacillati</taxon>
        <taxon>Bacillota</taxon>
        <taxon>Clostridia</taxon>
        <taxon>Lachnospirales</taxon>
        <taxon>Lachnospiraceae</taxon>
        <taxon>Mobilitalea</taxon>
    </lineage>
</organism>
<gene>
    <name evidence="2" type="ORF">I5677_03445</name>
</gene>
<keyword evidence="3" id="KW-1185">Reference proteome</keyword>
<dbReference type="CDD" id="cd05709">
    <property type="entry name" value="S2P-M50"/>
    <property type="match status" value="1"/>
</dbReference>
<feature type="transmembrane region" description="Helical" evidence="1">
    <location>
        <begin position="186"/>
        <end position="206"/>
    </location>
</feature>
<feature type="transmembrane region" description="Helical" evidence="1">
    <location>
        <begin position="383"/>
        <end position="402"/>
    </location>
</feature>
<protein>
    <submittedName>
        <fullName evidence="2">M50 family metallopeptidase</fullName>
    </submittedName>
</protein>
<keyword evidence="1" id="KW-0472">Membrane</keyword>
<feature type="transmembrane region" description="Helical" evidence="1">
    <location>
        <begin position="422"/>
        <end position="440"/>
    </location>
</feature>
<dbReference type="EMBL" id="JAEAGR010000002">
    <property type="protein sequence ID" value="MBH1939949.1"/>
    <property type="molecule type" value="Genomic_DNA"/>
</dbReference>
<proteinExistence type="predicted"/>
<reference evidence="2" key="1">
    <citation type="submission" date="2020-12" db="EMBL/GenBank/DDBJ databases">
        <title>M. sibirica DSM 26468T genome.</title>
        <authorList>
            <person name="Thieme N."/>
            <person name="Rettenmaier R."/>
            <person name="Zverlov V."/>
            <person name="Liebl W."/>
        </authorList>
    </citation>
    <scope>NUCLEOTIDE SEQUENCE</scope>
    <source>
        <strain evidence="2">DSM 26468</strain>
    </source>
</reference>
<evidence type="ECO:0000313" key="2">
    <source>
        <dbReference type="EMBL" id="MBH1939949.1"/>
    </source>
</evidence>
<sequence length="468" mass="54779">MVDENNDYKNIWDRVENALSIGKSNTEFDLWNSIDEHYNPYKYKPKRKENVEIAQIDSKGGAITYMLRNTANDKYIILGDKELYLWKQMDGSNTVKNLYLELIMEYGLTAQSTLFSFLQILKANNFLHDSSTSVYLEIDKTLSRHKILYRVKSVINFLMSARLTTKKADQFFAWLYKRLKVVYHKISFFLMLVMLIINLGLTSYFLFYKHETILLTPHTGPGSHDVIYLMVITYFSVFIHEIAHGLTVKHYDRKVLRAGFMLLFGSPIAYVDTTDILMKGRYRRIGVSFSGPCINGVIGGILLFIALIHPESIHENLMLHAGLVNSMLFVLNLIPFTETDGHYIIQDWLMMPQLRQESLRFLKLDIWKILIGKEKWQKKHFGFLFYGSISVLGIYYLLMKGIHLWAHSGQHLLEEALSNPRMVIEVILFWVFLVLLIVFLRRIARYRSKKNSITNLLEFRLMTRSYDN</sequence>
<name>A0A8J7HCD7_9FIRM</name>
<dbReference type="Proteomes" id="UP000623269">
    <property type="component" value="Unassembled WGS sequence"/>
</dbReference>
<dbReference type="AlphaFoldDB" id="A0A8J7HCD7"/>
<keyword evidence="1" id="KW-0812">Transmembrane</keyword>
<comment type="caution">
    <text evidence="2">The sequence shown here is derived from an EMBL/GenBank/DDBJ whole genome shotgun (WGS) entry which is preliminary data.</text>
</comment>
<dbReference type="RefSeq" id="WP_197660158.1">
    <property type="nucleotide sequence ID" value="NZ_JAEAGR010000002.1"/>
</dbReference>